<feature type="compositionally biased region" description="Polar residues" evidence="1">
    <location>
        <begin position="1"/>
        <end position="12"/>
    </location>
</feature>
<dbReference type="EMBL" id="WEGK01000012">
    <property type="protein sequence ID" value="MQY22127.1"/>
    <property type="molecule type" value="Genomic_DNA"/>
</dbReference>
<comment type="caution">
    <text evidence="2">The sequence shown here is derived from an EMBL/GenBank/DDBJ whole genome shotgun (WGS) entry which is preliminary data.</text>
</comment>
<feature type="region of interest" description="Disordered" evidence="1">
    <location>
        <begin position="1"/>
        <end position="24"/>
    </location>
</feature>
<sequence>MEQSGPSGYSTEPPTPTRDLGGPAVIIGHSRSGGAATIAAAQDPGSVIAPF</sequence>
<dbReference type="AlphaFoldDB" id="A0A7K0D8S2"/>
<protein>
    <submittedName>
        <fullName evidence="2">Uncharacterized protein</fullName>
    </submittedName>
</protein>
<reference evidence="2 3" key="1">
    <citation type="submission" date="2019-10" db="EMBL/GenBank/DDBJ databases">
        <title>Nocardia macrotermitis sp. nov. and Nocardia aurantia sp. nov., isolated from the gut of fungus growing-termite Macrotermes natalensis.</title>
        <authorList>
            <person name="Benndorf R."/>
            <person name="Schwitalla J."/>
            <person name="Martin K."/>
            <person name="De Beer W."/>
            <person name="Kaster A.-K."/>
            <person name="Vollmers J."/>
            <person name="Poulsen M."/>
            <person name="Beemelmanns C."/>
        </authorList>
    </citation>
    <scope>NUCLEOTIDE SEQUENCE [LARGE SCALE GENOMIC DNA]</scope>
    <source>
        <strain evidence="2 3">RB20</strain>
    </source>
</reference>
<name>A0A7K0D8S2_9NOCA</name>
<proteinExistence type="predicted"/>
<accession>A0A7K0D8S2</accession>
<evidence type="ECO:0000256" key="1">
    <source>
        <dbReference type="SAM" id="MobiDB-lite"/>
    </source>
</evidence>
<organism evidence="2 3">
    <name type="scientific">Nocardia macrotermitis</name>
    <dbReference type="NCBI Taxonomy" id="2585198"/>
    <lineage>
        <taxon>Bacteria</taxon>
        <taxon>Bacillati</taxon>
        <taxon>Actinomycetota</taxon>
        <taxon>Actinomycetes</taxon>
        <taxon>Mycobacteriales</taxon>
        <taxon>Nocardiaceae</taxon>
        <taxon>Nocardia</taxon>
    </lineage>
</organism>
<gene>
    <name evidence="2" type="ORF">NRB20_52400</name>
</gene>
<evidence type="ECO:0000313" key="2">
    <source>
        <dbReference type="EMBL" id="MQY22127.1"/>
    </source>
</evidence>
<keyword evidence="3" id="KW-1185">Reference proteome</keyword>
<evidence type="ECO:0000313" key="3">
    <source>
        <dbReference type="Proteomes" id="UP000438448"/>
    </source>
</evidence>
<dbReference type="Proteomes" id="UP000438448">
    <property type="component" value="Unassembled WGS sequence"/>
</dbReference>